<evidence type="ECO:0000313" key="3">
    <source>
        <dbReference type="EMBL" id="QKH27192.1"/>
    </source>
</evidence>
<proteinExistence type="predicted"/>
<dbReference type="InterPro" id="IPR029058">
    <property type="entry name" value="AB_hydrolase_fold"/>
</dbReference>
<sequence length="242" mass="27504">MILHTYISGEGEPIVLLHSGGMTGLVEYEEQAAFFREQNYQVIRPDLRGHGRSGGTLENYFLRSVKDLYDTFVHLQIDRCHIAGVSLGGLIALLFTKKYPEKVRTLTFSGIFPVKRDNWEESLEYEAKCHEQLMENEEVVTYMNQIHEKSDWKALLESWQVKDWYPFDETGDVANLQVPTLCIAGGDSEDEVVAATTFKQLNANIHIAVIPFAGHLVHNDQPEIYSNILSNFLQNAQVASRI</sequence>
<reference evidence="2 4" key="1">
    <citation type="journal article" date="2015" name="Genome Announc.">
        <title>Complete genome sequences for 35 biothreat assay-relevant bacillus species.</title>
        <authorList>
            <person name="Johnson S.L."/>
            <person name="Daligault H.E."/>
            <person name="Davenport K.W."/>
            <person name="Jaissle J."/>
            <person name="Frey K.G."/>
            <person name="Ladner J.T."/>
            <person name="Broomall S.M."/>
            <person name="Bishop-Lilly K.A."/>
            <person name="Bruce D.C."/>
            <person name="Gibbons H.S."/>
            <person name="Coyne S.R."/>
            <person name="Lo C.C."/>
            <person name="Meincke L."/>
            <person name="Munk A.C."/>
            <person name="Koroleva G.I."/>
            <person name="Rosenzweig C.N."/>
            <person name="Palacios G.F."/>
            <person name="Redden C.L."/>
            <person name="Minogue T.D."/>
            <person name="Chain P.S."/>
        </authorList>
    </citation>
    <scope>NUCLEOTIDE SEQUENCE [LARGE SCALE GENOMIC DNA]</scope>
    <source>
        <strain evidence="2 4">HD1011</strain>
    </source>
</reference>
<dbReference type="GO" id="GO:0016020">
    <property type="term" value="C:membrane"/>
    <property type="evidence" value="ECO:0007669"/>
    <property type="project" value="TreeGrafter"/>
</dbReference>
<dbReference type="EMBL" id="CP053980">
    <property type="protein sequence ID" value="QKH27192.1"/>
    <property type="molecule type" value="Genomic_DNA"/>
</dbReference>
<dbReference type="SUPFAM" id="SSF53474">
    <property type="entry name" value="alpha/beta-Hydrolases"/>
    <property type="match status" value="1"/>
</dbReference>
<dbReference type="EMBL" id="CP009335">
    <property type="protein sequence ID" value="AJG74385.1"/>
    <property type="molecule type" value="Genomic_DNA"/>
</dbReference>
<evidence type="ECO:0000313" key="2">
    <source>
        <dbReference type="EMBL" id="AJG74385.1"/>
    </source>
</evidence>
<dbReference type="Pfam" id="PF00561">
    <property type="entry name" value="Abhydrolase_1"/>
    <property type="match status" value="1"/>
</dbReference>
<dbReference type="GO" id="GO:0016787">
    <property type="term" value="F:hydrolase activity"/>
    <property type="evidence" value="ECO:0007669"/>
    <property type="project" value="UniProtKB-KW"/>
</dbReference>
<evidence type="ECO:0000259" key="1">
    <source>
        <dbReference type="Pfam" id="PF00561"/>
    </source>
</evidence>
<keyword evidence="3" id="KW-0378">Hydrolase</keyword>
<feature type="domain" description="AB hydrolase-1" evidence="1">
    <location>
        <begin position="13"/>
        <end position="116"/>
    </location>
</feature>
<dbReference type="RefSeq" id="WP_000600646.1">
    <property type="nucleotide sequence ID" value="NZ_CP009335.1"/>
</dbReference>
<organism evidence="3 5">
    <name type="scientific">Bacillus thuringiensis</name>
    <dbReference type="NCBI Taxonomy" id="1428"/>
    <lineage>
        <taxon>Bacteria</taxon>
        <taxon>Bacillati</taxon>
        <taxon>Bacillota</taxon>
        <taxon>Bacilli</taxon>
        <taxon>Bacillales</taxon>
        <taxon>Bacillaceae</taxon>
        <taxon>Bacillus</taxon>
        <taxon>Bacillus cereus group</taxon>
    </lineage>
</organism>
<dbReference type="InterPro" id="IPR050266">
    <property type="entry name" value="AB_hydrolase_sf"/>
</dbReference>
<dbReference type="PANTHER" id="PTHR43798:SF33">
    <property type="entry name" value="HYDROLASE, PUTATIVE (AFU_ORTHOLOGUE AFUA_2G14860)-RELATED"/>
    <property type="match status" value="1"/>
</dbReference>
<accession>A0A0B5XQQ4</accession>
<gene>
    <name evidence="2" type="ORF">BF38_3596</name>
    <name evidence="3" type="ORF">FOC89_25700</name>
</gene>
<dbReference type="PANTHER" id="PTHR43798">
    <property type="entry name" value="MONOACYLGLYCEROL LIPASE"/>
    <property type="match status" value="1"/>
</dbReference>
<dbReference type="KEGG" id="btw:BF38_3596"/>
<dbReference type="Proteomes" id="UP000501107">
    <property type="component" value="Chromosome"/>
</dbReference>
<dbReference type="Proteomes" id="UP000031876">
    <property type="component" value="Chromosome"/>
</dbReference>
<dbReference type="AlphaFoldDB" id="A0A0B5XQQ4"/>
<evidence type="ECO:0000313" key="4">
    <source>
        <dbReference type="Proteomes" id="UP000031876"/>
    </source>
</evidence>
<name>A0A0B5XQQ4_BACTU</name>
<dbReference type="InterPro" id="IPR000073">
    <property type="entry name" value="AB_hydrolase_1"/>
</dbReference>
<protein>
    <submittedName>
        <fullName evidence="3">Alpha/beta hydrolase</fullName>
    </submittedName>
    <submittedName>
        <fullName evidence="2">Esterase family protein</fullName>
    </submittedName>
</protein>
<evidence type="ECO:0000313" key="5">
    <source>
        <dbReference type="Proteomes" id="UP000501107"/>
    </source>
</evidence>
<dbReference type="Gene3D" id="3.40.50.1820">
    <property type="entry name" value="alpha/beta hydrolase"/>
    <property type="match status" value="1"/>
</dbReference>
<reference evidence="3 5" key="2">
    <citation type="submission" date="2020-05" db="EMBL/GenBank/DDBJ databases">
        <title>FDA dAtabase for Regulatory Grade micrObial Sequences (FDA-ARGOS): Supporting development and validation of Infectious Disease Dx tests.</title>
        <authorList>
            <person name="Nelson B."/>
            <person name="Plummer A."/>
            <person name="Tallon L."/>
            <person name="Sadzewicz L."/>
            <person name="Zhao X."/>
            <person name="Vavikolanu K."/>
            <person name="Mehta A."/>
            <person name="Aluvathingal J."/>
            <person name="Nadendla S."/>
            <person name="Myers T."/>
            <person name="Yan Y."/>
            <person name="Sichtig H."/>
        </authorList>
    </citation>
    <scope>NUCLEOTIDE SEQUENCE [LARGE SCALE GENOMIC DNA]</scope>
    <source>
        <strain evidence="3 5">FDAARGOS_795</strain>
    </source>
</reference>
<dbReference type="PRINTS" id="PR00111">
    <property type="entry name" value="ABHYDROLASE"/>
</dbReference>